<evidence type="ECO:0000313" key="1">
    <source>
        <dbReference type="EMBL" id="ABU59998.1"/>
    </source>
</evidence>
<evidence type="ECO:0008006" key="3">
    <source>
        <dbReference type="Google" id="ProtNLM"/>
    </source>
</evidence>
<dbReference type="OrthoDB" id="7065718at2"/>
<dbReference type="eggNOG" id="ENOG5033GDJ">
    <property type="taxonomic scope" value="Bacteria"/>
</dbReference>
<dbReference type="HOGENOM" id="CLU_170154_0_0_0"/>
<protein>
    <recommendedName>
        <fullName evidence="3">Carrier domain-containing protein</fullName>
    </recommendedName>
</protein>
<evidence type="ECO:0000313" key="2">
    <source>
        <dbReference type="Proteomes" id="UP000000263"/>
    </source>
</evidence>
<keyword evidence="2" id="KW-1185">Reference proteome</keyword>
<dbReference type="STRING" id="383372.Rcas_3965"/>
<dbReference type="KEGG" id="rca:Rcas_3965"/>
<dbReference type="Gene3D" id="1.10.1200.10">
    <property type="entry name" value="ACP-like"/>
    <property type="match status" value="1"/>
</dbReference>
<dbReference type="EMBL" id="CP000804">
    <property type="protein sequence ID" value="ABU59998.1"/>
    <property type="molecule type" value="Genomic_DNA"/>
</dbReference>
<organism evidence="1 2">
    <name type="scientific">Roseiflexus castenholzii (strain DSM 13941 / HLO8)</name>
    <dbReference type="NCBI Taxonomy" id="383372"/>
    <lineage>
        <taxon>Bacteria</taxon>
        <taxon>Bacillati</taxon>
        <taxon>Chloroflexota</taxon>
        <taxon>Chloroflexia</taxon>
        <taxon>Chloroflexales</taxon>
        <taxon>Roseiflexineae</taxon>
        <taxon>Roseiflexaceae</taxon>
        <taxon>Roseiflexus</taxon>
    </lineage>
</organism>
<accession>A7NR02</accession>
<proteinExistence type="predicted"/>
<gene>
    <name evidence="1" type="ordered locus">Rcas_3965</name>
</gene>
<dbReference type="RefSeq" id="WP_012122421.1">
    <property type="nucleotide sequence ID" value="NC_009767.1"/>
</dbReference>
<sequence length="107" mass="11707">MTTLSTVDRNTVLALVIASLCDLYEQNGITAGDEPGEDTYLIGRRALLDSLGLVTLIVDLEQKIEEIFDVALTLANERAMSQKHSPFLTVGSLADYICALLNEQRHA</sequence>
<name>A7NR02_ROSCS</name>
<dbReference type="Proteomes" id="UP000000263">
    <property type="component" value="Chromosome"/>
</dbReference>
<reference evidence="1 2" key="1">
    <citation type="submission" date="2007-08" db="EMBL/GenBank/DDBJ databases">
        <title>Complete sequence of Roseiflexus castenholzii DSM 13941.</title>
        <authorList>
            <consortium name="US DOE Joint Genome Institute"/>
            <person name="Copeland A."/>
            <person name="Lucas S."/>
            <person name="Lapidus A."/>
            <person name="Barry K."/>
            <person name="Glavina del Rio T."/>
            <person name="Dalin E."/>
            <person name="Tice H."/>
            <person name="Pitluck S."/>
            <person name="Thompson L.S."/>
            <person name="Brettin T."/>
            <person name="Bruce D."/>
            <person name="Detter J.C."/>
            <person name="Han C."/>
            <person name="Tapia R."/>
            <person name="Schmutz J."/>
            <person name="Larimer F."/>
            <person name="Land M."/>
            <person name="Hauser L."/>
            <person name="Kyrpides N."/>
            <person name="Mikhailova N."/>
            <person name="Bryant D.A."/>
            <person name="Hanada S."/>
            <person name="Tsukatani Y."/>
            <person name="Richardson P."/>
        </authorList>
    </citation>
    <scope>NUCLEOTIDE SEQUENCE [LARGE SCALE GENOMIC DNA]</scope>
    <source>
        <strain evidence="2">DSM 13941 / HLO8</strain>
    </source>
</reference>
<dbReference type="AlphaFoldDB" id="A7NR02"/>
<dbReference type="InterPro" id="IPR036736">
    <property type="entry name" value="ACP-like_sf"/>
</dbReference>